<evidence type="ECO:0000313" key="3">
    <source>
        <dbReference type="Proteomes" id="UP000007648"/>
    </source>
</evidence>
<accession>A0A7N4UYV0</accession>
<dbReference type="FunCoup" id="A0A7N4UYV0">
    <property type="interactions" value="49"/>
</dbReference>
<reference evidence="2 3" key="1">
    <citation type="journal article" date="2011" name="Proc. Natl. Acad. Sci. U.S.A.">
        <title>Genetic diversity and population structure of the endangered marsupial Sarcophilus harrisii (Tasmanian devil).</title>
        <authorList>
            <person name="Miller W."/>
            <person name="Hayes V.M."/>
            <person name="Ratan A."/>
            <person name="Petersen D.C."/>
            <person name="Wittekindt N.E."/>
            <person name="Miller J."/>
            <person name="Walenz B."/>
            <person name="Knight J."/>
            <person name="Qi J."/>
            <person name="Zhao F."/>
            <person name="Wang Q."/>
            <person name="Bedoya-Reina O.C."/>
            <person name="Katiyar N."/>
            <person name="Tomsho L.P."/>
            <person name="Kasson L.M."/>
            <person name="Hardie R.A."/>
            <person name="Woodbridge P."/>
            <person name="Tindall E.A."/>
            <person name="Bertelsen M.F."/>
            <person name="Dixon D."/>
            <person name="Pyecroft S."/>
            <person name="Helgen K.M."/>
            <person name="Lesk A.M."/>
            <person name="Pringle T.H."/>
            <person name="Patterson N."/>
            <person name="Zhang Y."/>
            <person name="Kreiss A."/>
            <person name="Woods G.M."/>
            <person name="Jones M.E."/>
            <person name="Schuster S.C."/>
        </authorList>
    </citation>
    <scope>NUCLEOTIDE SEQUENCE [LARGE SCALE GENOMIC DNA]</scope>
</reference>
<reference evidence="2" key="2">
    <citation type="submission" date="2025-08" db="UniProtKB">
        <authorList>
            <consortium name="Ensembl"/>
        </authorList>
    </citation>
    <scope>IDENTIFICATION</scope>
</reference>
<protein>
    <submittedName>
        <fullName evidence="2">Testis expressed 44</fullName>
    </submittedName>
</protein>
<proteinExistence type="predicted"/>
<feature type="compositionally biased region" description="Low complexity" evidence="1">
    <location>
        <begin position="27"/>
        <end position="37"/>
    </location>
</feature>
<feature type="compositionally biased region" description="Basic and acidic residues" evidence="1">
    <location>
        <begin position="13"/>
        <end position="26"/>
    </location>
</feature>
<dbReference type="PANTHER" id="PTHR37365">
    <property type="entry name" value="TESTIS-EXPRESSED PROTEIN 44"/>
    <property type="match status" value="1"/>
</dbReference>
<dbReference type="AlphaFoldDB" id="A0A7N4UYV0"/>
<dbReference type="GeneID" id="100927178"/>
<evidence type="ECO:0000313" key="2">
    <source>
        <dbReference type="Ensembl" id="ENSSHAP00000026363.1"/>
    </source>
</evidence>
<dbReference type="CTD" id="165100"/>
<feature type="compositionally biased region" description="Polar residues" evidence="1">
    <location>
        <begin position="41"/>
        <end position="51"/>
    </location>
</feature>
<keyword evidence="3" id="KW-1185">Reference proteome</keyword>
<dbReference type="PANTHER" id="PTHR37365:SF1">
    <property type="entry name" value="TESTIS-EXPRESSED PROTEIN 44"/>
    <property type="match status" value="1"/>
</dbReference>
<name>A0A7N4UYV0_SARHA</name>
<sequence length="257" mass="27772">MSSRGSKNPETIGNKDRKGSQNRDSRSLSSSRAGSVRRSNDGQNEQSLSPSQDDDEAYLDAGEALPFSKNQGLTEDDAPLPNAEPSFIFEREGASEQPYHSYTYNPPVCLVAMPAHSPGQNSSSASLEDTVDNGNYMRSITSLVGGGEGPIRSLSDILVWTETAMGTATELLNASHTSVTDILYGTGTTLRSMTSLLGGARSALTDGILNGTGTMLRTMSQLLENIERRTIEGIRYAFRFMTHHISPRRGNTNCDNE</sequence>
<dbReference type="Ensembl" id="ENSSHAT00000051338.1">
    <property type="protein sequence ID" value="ENSSHAP00000026363.1"/>
    <property type="gene ID" value="ENSSHAG00000020630.1"/>
</dbReference>
<dbReference type="Pfam" id="PF15727">
    <property type="entry name" value="DUF4678"/>
    <property type="match status" value="1"/>
</dbReference>
<dbReference type="OrthoDB" id="9451406at2759"/>
<feature type="region of interest" description="Disordered" evidence="1">
    <location>
        <begin position="1"/>
        <end position="57"/>
    </location>
</feature>
<reference evidence="2" key="3">
    <citation type="submission" date="2025-09" db="UniProtKB">
        <authorList>
            <consortium name="Ensembl"/>
        </authorList>
    </citation>
    <scope>IDENTIFICATION</scope>
</reference>
<dbReference type="RefSeq" id="XP_012405454.1">
    <property type="nucleotide sequence ID" value="XM_012550000.2"/>
</dbReference>
<dbReference type="InParanoid" id="A0A7N4UYV0"/>
<dbReference type="KEGG" id="shr:100927178"/>
<dbReference type="InterPro" id="IPR031460">
    <property type="entry name" value="DUF4678"/>
</dbReference>
<gene>
    <name evidence="2" type="primary">TEX44</name>
</gene>
<evidence type="ECO:0000256" key="1">
    <source>
        <dbReference type="SAM" id="MobiDB-lite"/>
    </source>
</evidence>
<feature type="compositionally biased region" description="Polar residues" evidence="1">
    <location>
        <begin position="1"/>
        <end position="11"/>
    </location>
</feature>
<organism evidence="2 3">
    <name type="scientific">Sarcophilus harrisii</name>
    <name type="common">Tasmanian devil</name>
    <name type="synonym">Sarcophilus laniarius</name>
    <dbReference type="NCBI Taxonomy" id="9305"/>
    <lineage>
        <taxon>Eukaryota</taxon>
        <taxon>Metazoa</taxon>
        <taxon>Chordata</taxon>
        <taxon>Craniata</taxon>
        <taxon>Vertebrata</taxon>
        <taxon>Euteleostomi</taxon>
        <taxon>Mammalia</taxon>
        <taxon>Metatheria</taxon>
        <taxon>Dasyuromorphia</taxon>
        <taxon>Dasyuridae</taxon>
        <taxon>Sarcophilus</taxon>
    </lineage>
</organism>
<dbReference type="Proteomes" id="UP000007648">
    <property type="component" value="Unassembled WGS sequence"/>
</dbReference>